<keyword evidence="9" id="KW-1185">Reference proteome</keyword>
<protein>
    <recommendedName>
        <fullName evidence="6">Capsid protein</fullName>
    </recommendedName>
</protein>
<keyword evidence="4 6" id="KW-0167">Capsid protein</keyword>
<dbReference type="KEGG" id="vg:80527576"/>
<evidence type="ECO:0000256" key="4">
    <source>
        <dbReference type="ARBA" id="ARBA00022561"/>
    </source>
</evidence>
<dbReference type="Proteomes" id="UP000289445">
    <property type="component" value="Segment"/>
</dbReference>
<organism evidence="8 9">
    <name type="scientific">Anelloviridae sp</name>
    <dbReference type="NCBI Taxonomy" id="2055263"/>
    <lineage>
        <taxon>Viruses</taxon>
        <taxon>Monodnaviria</taxon>
        <taxon>Shotokuvirae</taxon>
        <taxon>Commensaviricota</taxon>
        <taxon>Cardeaviricetes</taxon>
        <taxon>Sanitavirales</taxon>
        <taxon>Anelloviridae</taxon>
    </lineage>
</organism>
<comment type="function">
    <text evidence="6">Self-assembles to form an icosahedral capsid.</text>
</comment>
<feature type="compositionally biased region" description="Acidic residues" evidence="7">
    <location>
        <begin position="472"/>
        <end position="494"/>
    </location>
</feature>
<comment type="similarity">
    <text evidence="2 6">Belongs to the anelloviridae capsid protein family.</text>
</comment>
<dbReference type="RefSeq" id="YP_010790253.1">
    <property type="nucleotide sequence ID" value="NC_075382.1"/>
</dbReference>
<evidence type="ECO:0000256" key="5">
    <source>
        <dbReference type="ARBA" id="ARBA00022844"/>
    </source>
</evidence>
<keyword evidence="5 6" id="KW-0946">Virion</keyword>
<evidence type="ECO:0000313" key="9">
    <source>
        <dbReference type="Proteomes" id="UP000289445"/>
    </source>
</evidence>
<evidence type="ECO:0000313" key="8">
    <source>
        <dbReference type="EMBL" id="AYP28925.1"/>
    </source>
</evidence>
<proteinExistence type="inferred from homology"/>
<feature type="region of interest" description="Disordered" evidence="7">
    <location>
        <begin position="472"/>
        <end position="498"/>
    </location>
</feature>
<evidence type="ECO:0000256" key="2">
    <source>
        <dbReference type="ARBA" id="ARBA00006131"/>
    </source>
</evidence>
<dbReference type="EMBL" id="MK012516">
    <property type="protein sequence ID" value="AYP28925.1"/>
    <property type="molecule type" value="Genomic_DNA"/>
</dbReference>
<dbReference type="InterPro" id="IPR004219">
    <property type="entry name" value="TTvirus_Unk"/>
</dbReference>
<dbReference type="Pfam" id="PF02956">
    <property type="entry name" value="TT_ORF1"/>
    <property type="match status" value="1"/>
</dbReference>
<evidence type="ECO:0000256" key="7">
    <source>
        <dbReference type="SAM" id="MobiDB-lite"/>
    </source>
</evidence>
<evidence type="ECO:0000256" key="1">
    <source>
        <dbReference type="ARBA" id="ARBA00004328"/>
    </source>
</evidence>
<name>A0A3G2YTB5_9VIRU</name>
<sequence length="522" mass="61931">MPYPRTPYYRRRRRHPYFFRHWYPRWRRFYRRRWYRRHRGRRPFTYHPVSQTRFHWQPANRRDCKIRGWSMALMCPPKRAWQANWVIFKLPTGKVGALFNGGGFSDRIFSLNWLWEEHQFHRNVWSRTNEGTDLSQYLGTTIYLPPIRDVDYIFWWDRDYIRQEQADFVTRHPAFLLLQKNHVVVRSQRYGRNNATKKVWIPPPSTIANQWFFQSQSGNMGMFKYGFALVDFYQCFNYDGNDLCISVKNYFKYAWWADTGAGNRAWLIQKSTTWKEGDAAPTTQQGTPIPFMTDTPYYAAFYGRSDWTWAADIKAPTEADPFQYVAVSWKKGLTSCAQMLPFVAHAEKTYYFALGLAEMGTLGASGPFVPRYFTAPISLPFFYKSHWKWGGITPVDPHVVDPARPIPGDPFRPTVQARNPKTVGKGTIHPWDLETDGFIKKEALARLLSPTPVEEEVPRPFLQREGLYDVPMDEDEFRSQEDDDSSTEEEETTDPEWLLHRINRERDFRKQFMKKLKHVVTH</sequence>
<dbReference type="GeneID" id="80527576"/>
<evidence type="ECO:0000256" key="6">
    <source>
        <dbReference type="RuleBase" id="RU361230"/>
    </source>
</evidence>
<comment type="subcellular location">
    <subcellularLocation>
        <location evidence="1 6">Virion</location>
    </subcellularLocation>
</comment>
<reference evidence="8 9" key="1">
    <citation type="submission" date="2018-10" db="EMBL/GenBank/DDBJ databases">
        <title>Uncovering a Universe of Circular DNA Viruses in Animal Metagenomes.</title>
        <authorList>
            <person name="Tisza M."/>
            <person name="Buck C."/>
            <person name="Pastrana D."/>
            <person name="Welch N."/>
            <person name="Peretti A."/>
        </authorList>
    </citation>
    <scope>NUCLEOTIDE SEQUENCE [LARGE SCALE GENOMIC DNA]</scope>
    <source>
        <strain evidence="8">Ctcf003</strain>
    </source>
</reference>
<dbReference type="GO" id="GO:0039615">
    <property type="term" value="C:T=1 icosahedral viral capsid"/>
    <property type="evidence" value="ECO:0007669"/>
    <property type="project" value="UniProtKB-UniRule"/>
</dbReference>
<keyword evidence="3 6" id="KW-1140">T=1 icosahedral capsid protein</keyword>
<feature type="region of interest" description="Disordered" evidence="7">
    <location>
        <begin position="404"/>
        <end position="426"/>
    </location>
</feature>
<accession>A0A3G2YTB5</accession>
<evidence type="ECO:0000256" key="3">
    <source>
        <dbReference type="ARBA" id="ARBA00022431"/>
    </source>
</evidence>